<keyword evidence="1" id="KW-0812">Transmembrane</keyword>
<proteinExistence type="predicted"/>
<feature type="chain" id="PRO_5046038933" description="PEP-CTERM protein-sorting domain-containing protein" evidence="2">
    <location>
        <begin position="19"/>
        <end position="235"/>
    </location>
</feature>
<feature type="transmembrane region" description="Helical" evidence="1">
    <location>
        <begin position="212"/>
        <end position="229"/>
    </location>
</feature>
<dbReference type="Proteomes" id="UP001225316">
    <property type="component" value="Unassembled WGS sequence"/>
</dbReference>
<keyword evidence="1" id="KW-0472">Membrane</keyword>
<organism evidence="3 4">
    <name type="scientific">Thalassobacterium maritimum</name>
    <dbReference type="NCBI Taxonomy" id="3041265"/>
    <lineage>
        <taxon>Bacteria</taxon>
        <taxon>Pseudomonadati</taxon>
        <taxon>Verrucomicrobiota</taxon>
        <taxon>Opitutia</taxon>
        <taxon>Puniceicoccales</taxon>
        <taxon>Coraliomargaritaceae</taxon>
        <taxon>Thalassobacterium</taxon>
    </lineage>
</organism>
<feature type="signal peptide" evidence="2">
    <location>
        <begin position="1"/>
        <end position="18"/>
    </location>
</feature>
<evidence type="ECO:0008006" key="5">
    <source>
        <dbReference type="Google" id="ProtNLM"/>
    </source>
</evidence>
<evidence type="ECO:0000313" key="3">
    <source>
        <dbReference type="EMBL" id="MDQ8207312.1"/>
    </source>
</evidence>
<dbReference type="RefSeq" id="WP_308949446.1">
    <property type="nucleotide sequence ID" value="NZ_JARXHW010000012.1"/>
</dbReference>
<keyword evidence="4" id="KW-1185">Reference proteome</keyword>
<gene>
    <name evidence="3" type="ORF">QEH52_07320</name>
</gene>
<keyword evidence="2" id="KW-0732">Signal</keyword>
<reference evidence="3 4" key="1">
    <citation type="submission" date="2023-04" db="EMBL/GenBank/DDBJ databases">
        <title>A novel bacteria isolated from coastal sediment.</title>
        <authorList>
            <person name="Liu X.-J."/>
            <person name="Du Z.-J."/>
        </authorList>
    </citation>
    <scope>NUCLEOTIDE SEQUENCE [LARGE SCALE GENOMIC DNA]</scope>
    <source>
        <strain evidence="3 4">SDUM461003</strain>
    </source>
</reference>
<comment type="caution">
    <text evidence="3">The sequence shown here is derived from an EMBL/GenBank/DDBJ whole genome shotgun (WGS) entry which is preliminary data.</text>
</comment>
<dbReference type="EMBL" id="JARXHW010000012">
    <property type="protein sequence ID" value="MDQ8207312.1"/>
    <property type="molecule type" value="Genomic_DNA"/>
</dbReference>
<accession>A0ABU1AT20</accession>
<keyword evidence="1" id="KW-1133">Transmembrane helix</keyword>
<evidence type="ECO:0000256" key="1">
    <source>
        <dbReference type="SAM" id="Phobius"/>
    </source>
</evidence>
<evidence type="ECO:0000313" key="4">
    <source>
        <dbReference type="Proteomes" id="UP001225316"/>
    </source>
</evidence>
<name>A0ABU1AT20_9BACT</name>
<protein>
    <recommendedName>
        <fullName evidence="5">PEP-CTERM protein-sorting domain-containing protein</fullName>
    </recommendedName>
</protein>
<evidence type="ECO:0000256" key="2">
    <source>
        <dbReference type="SAM" id="SignalP"/>
    </source>
</evidence>
<sequence>MKKLAPLLLLCVSAQLSAQTILVDFGKTGQETTGNWNNFAQLDTYRFGSPPNTMLTDMIDSTGANTGVDLVYLSESSGINVSSGIGGADNNVATSTGYATSATRDTMFLNRGENNSISVTFELRDLEANGFYDLSFFASVPTNDRSNTTWAVGSDSVSLNPGNYTGDTVTLSSVQADASGTLQIVWSNNPDGGSVNDSAHWNTLEVISVPEPAAFALLAGAAGLLLAFSRRPTRR</sequence>